<dbReference type="Proteomes" id="UP000011724">
    <property type="component" value="Chromosome"/>
</dbReference>
<dbReference type="EMBL" id="FO203427">
    <property type="protein sequence ID" value="CCH48186.1"/>
    <property type="molecule type" value="Genomic_DNA"/>
</dbReference>
<dbReference type="HOGENOM" id="CLU_126461_1_0_7"/>
<sequence length="114" mass="12065">MELCIAGYQNRVATLLETATELRLYSLEEKDVVASGMTAMPTAGACALPSYLKAMGVDIVICGGLGKAAKDGFEAMGIQVIPWVKGPIEGVLTAYIEDSMDRMIMPGRSATTAF</sequence>
<dbReference type="PATRIC" id="fig|879567.3.peg.976"/>
<reference evidence="3" key="2">
    <citation type="journal article" date="2013" name="Stand. Genomic Sci.">
        <title>Complete genome sequence of Desulfocapsa sulfexigens, a marine deltaproteobacterium specialized in disproportionating inorganic sulfur compounds.</title>
        <authorList>
            <person name="Finster K.W."/>
            <person name="Kjeldsen K.U."/>
            <person name="Kube M."/>
            <person name="Reinhardt R."/>
            <person name="Mussmann M."/>
            <person name="Amann R."/>
            <person name="Schreiber L."/>
        </authorList>
    </citation>
    <scope>NUCLEOTIDE SEQUENCE [LARGE SCALE GENOMIC DNA]</scope>
    <source>
        <strain evidence="3">DSM 10523 / SB164P1</strain>
    </source>
</reference>
<dbReference type="eggNOG" id="COG1433">
    <property type="taxonomic scope" value="Bacteria"/>
</dbReference>
<evidence type="ECO:0000259" key="1">
    <source>
        <dbReference type="Pfam" id="PF02579"/>
    </source>
</evidence>
<organism evidence="2 3">
    <name type="scientific">Pseudodesulfovibrio piezophilus (strain DSM 21447 / JCM 15486 / C1TLV30)</name>
    <name type="common">Desulfovibrio piezophilus</name>
    <dbReference type="NCBI Taxonomy" id="1322246"/>
    <lineage>
        <taxon>Bacteria</taxon>
        <taxon>Pseudomonadati</taxon>
        <taxon>Thermodesulfobacteriota</taxon>
        <taxon>Desulfovibrionia</taxon>
        <taxon>Desulfovibrionales</taxon>
        <taxon>Desulfovibrionaceae</taxon>
    </lineage>
</organism>
<dbReference type="STRING" id="1322246.BN4_10949"/>
<dbReference type="InterPro" id="IPR036105">
    <property type="entry name" value="DiNase_FeMo-co_biosyn_sf"/>
</dbReference>
<dbReference type="Pfam" id="PF02579">
    <property type="entry name" value="Nitro_FeMo-Co"/>
    <property type="match status" value="1"/>
</dbReference>
<dbReference type="RefSeq" id="WP_015414237.1">
    <property type="nucleotide sequence ID" value="NC_020409.1"/>
</dbReference>
<protein>
    <recommendedName>
        <fullName evidence="1">Dinitrogenase iron-molybdenum cofactor biosynthesis domain-containing protein</fullName>
    </recommendedName>
</protein>
<name>M1WJN1_PSEP2</name>
<accession>M1WJN1</accession>
<dbReference type="Gene3D" id="3.30.420.130">
    <property type="entry name" value="Dinitrogenase iron-molybdenum cofactor biosynthesis domain"/>
    <property type="match status" value="1"/>
</dbReference>
<dbReference type="AlphaFoldDB" id="M1WJN1"/>
<evidence type="ECO:0000313" key="2">
    <source>
        <dbReference type="EMBL" id="CCH48186.1"/>
    </source>
</evidence>
<keyword evidence="3" id="KW-1185">Reference proteome</keyword>
<dbReference type="BioCyc" id="DPIE1322246:BN4_RS04835-MONOMER"/>
<gene>
    <name evidence="2" type="ordered locus">BN4_10949</name>
</gene>
<dbReference type="OrthoDB" id="280278at2"/>
<dbReference type="KEGG" id="dpi:BN4_10949"/>
<dbReference type="SUPFAM" id="SSF53146">
    <property type="entry name" value="Nitrogenase accessory factor-like"/>
    <property type="match status" value="1"/>
</dbReference>
<reference evidence="2 3" key="1">
    <citation type="journal article" date="2013" name="PLoS ONE">
        <title>The first genomic and proteomic characterization of a deep-sea sulfate reducer: insights into the piezophilic lifestyle of Desulfovibrio piezophilus.</title>
        <authorList>
            <person name="Pradel N."/>
            <person name="Ji B."/>
            <person name="Gimenez G."/>
            <person name="Talla E."/>
            <person name="Lenoble P."/>
            <person name="Garel M."/>
            <person name="Tamburini C."/>
            <person name="Fourquet P."/>
            <person name="Lebrun R."/>
            <person name="Bertin P."/>
            <person name="Denis Y."/>
            <person name="Pophillat M."/>
            <person name="Barbe V."/>
            <person name="Ollivier B."/>
            <person name="Dolla A."/>
        </authorList>
    </citation>
    <scope>NUCLEOTIDE SEQUENCE [LARGE SCALE GENOMIC DNA]</scope>
    <source>
        <strain evidence="3">DSM 10523 / SB164P1</strain>
    </source>
</reference>
<feature type="domain" description="Dinitrogenase iron-molybdenum cofactor biosynthesis" evidence="1">
    <location>
        <begin position="11"/>
        <end position="96"/>
    </location>
</feature>
<proteinExistence type="predicted"/>
<evidence type="ECO:0000313" key="3">
    <source>
        <dbReference type="Proteomes" id="UP000011724"/>
    </source>
</evidence>
<dbReference type="InterPro" id="IPR003731">
    <property type="entry name" value="Di-Nase_FeMo-co_biosynth"/>
</dbReference>